<evidence type="ECO:0000313" key="4">
    <source>
        <dbReference type="Proteomes" id="UP001501126"/>
    </source>
</evidence>
<keyword evidence="1" id="KW-0732">Signal</keyword>
<feature type="signal peptide" evidence="1">
    <location>
        <begin position="1"/>
        <end position="20"/>
    </location>
</feature>
<sequence>MKKSSIIILLINFIIGTSLSAQQQLDKYFEHLFQNRKMMGSVAISFNDSIIYTKTVGLANADTKIAIDTDTKIRIGSVTKTYTAVLVLKAVEEGKLRLDDTLHSFYPQIKNAEKISIEQLLKHRSGIINFTEIPGENSWEQAFHTEEEFIEFFVHEKSNFEPGTDFEYSNTNYALLGFILEKVYDQSFAEILKEKICRPLNLKNTYFTTETDETKKEALSYNIQNRYIQNAKVNFSNHPASGGMVSTAVELNLFLSALFNKKLISEESLEIMLPKNGGEYGMGIEKLPFSSPEGYTHGGRIENYFSEYWYFPKEKLGIVTLANAINIYSEDIQMAMLQYAYGTSPELPNFNKINKLSEKEFGKIAGTYVEKKRGFTVTVSSDGKNAIFQNASSGQMFFPIDYKENHIFQYENEIQLEFFPAKKEMKLTQGNIQEYYTKLPK</sequence>
<accession>A0ABP3XYQ3</accession>
<dbReference type="InterPro" id="IPR012338">
    <property type="entry name" value="Beta-lactam/transpept-like"/>
</dbReference>
<dbReference type="PANTHER" id="PTHR46825">
    <property type="entry name" value="D-ALANYL-D-ALANINE-CARBOXYPEPTIDASE/ENDOPEPTIDASE AMPH"/>
    <property type="match status" value="1"/>
</dbReference>
<evidence type="ECO:0000256" key="1">
    <source>
        <dbReference type="SAM" id="SignalP"/>
    </source>
</evidence>
<dbReference type="Proteomes" id="UP001501126">
    <property type="component" value="Unassembled WGS sequence"/>
</dbReference>
<dbReference type="InterPro" id="IPR001466">
    <property type="entry name" value="Beta-lactam-related"/>
</dbReference>
<feature type="domain" description="Beta-lactamase-related" evidence="2">
    <location>
        <begin position="26"/>
        <end position="324"/>
    </location>
</feature>
<dbReference type="EMBL" id="BAAAFH010000003">
    <property type="protein sequence ID" value="GAA0874558.1"/>
    <property type="molecule type" value="Genomic_DNA"/>
</dbReference>
<reference evidence="4" key="1">
    <citation type="journal article" date="2019" name="Int. J. Syst. Evol. Microbiol.">
        <title>The Global Catalogue of Microorganisms (GCM) 10K type strain sequencing project: providing services to taxonomists for standard genome sequencing and annotation.</title>
        <authorList>
            <consortium name="The Broad Institute Genomics Platform"/>
            <consortium name="The Broad Institute Genome Sequencing Center for Infectious Disease"/>
            <person name="Wu L."/>
            <person name="Ma J."/>
        </authorList>
    </citation>
    <scope>NUCLEOTIDE SEQUENCE [LARGE SCALE GENOMIC DNA]</scope>
    <source>
        <strain evidence="4">JCM 16083</strain>
    </source>
</reference>
<dbReference type="RefSeq" id="WP_343785458.1">
    <property type="nucleotide sequence ID" value="NZ_BAAAFH010000003.1"/>
</dbReference>
<evidence type="ECO:0000259" key="2">
    <source>
        <dbReference type="Pfam" id="PF00144"/>
    </source>
</evidence>
<feature type="chain" id="PRO_5045355249" evidence="1">
    <location>
        <begin position="21"/>
        <end position="441"/>
    </location>
</feature>
<dbReference type="Pfam" id="PF00144">
    <property type="entry name" value="Beta-lactamase"/>
    <property type="match status" value="1"/>
</dbReference>
<dbReference type="InterPro" id="IPR050491">
    <property type="entry name" value="AmpC-like"/>
</dbReference>
<dbReference type="PANTHER" id="PTHR46825:SF9">
    <property type="entry name" value="BETA-LACTAMASE-RELATED DOMAIN-CONTAINING PROTEIN"/>
    <property type="match status" value="1"/>
</dbReference>
<gene>
    <name evidence="3" type="ORF">GCM10009118_09660</name>
</gene>
<dbReference type="GO" id="GO:0016787">
    <property type="term" value="F:hydrolase activity"/>
    <property type="evidence" value="ECO:0007669"/>
    <property type="project" value="UniProtKB-KW"/>
</dbReference>
<protein>
    <submittedName>
        <fullName evidence="3">Serine hydrolase domain-containing protein</fullName>
    </submittedName>
</protein>
<organism evidence="3 4">
    <name type="scientific">Wandonia haliotis</name>
    <dbReference type="NCBI Taxonomy" id="574963"/>
    <lineage>
        <taxon>Bacteria</taxon>
        <taxon>Pseudomonadati</taxon>
        <taxon>Bacteroidota</taxon>
        <taxon>Flavobacteriia</taxon>
        <taxon>Flavobacteriales</taxon>
        <taxon>Crocinitomicaceae</taxon>
        <taxon>Wandonia</taxon>
    </lineage>
</organism>
<keyword evidence="3" id="KW-0378">Hydrolase</keyword>
<dbReference type="Gene3D" id="3.40.710.10">
    <property type="entry name" value="DD-peptidase/beta-lactamase superfamily"/>
    <property type="match status" value="1"/>
</dbReference>
<name>A0ABP3XYQ3_9FLAO</name>
<evidence type="ECO:0000313" key="3">
    <source>
        <dbReference type="EMBL" id="GAA0874558.1"/>
    </source>
</evidence>
<dbReference type="SUPFAM" id="SSF56601">
    <property type="entry name" value="beta-lactamase/transpeptidase-like"/>
    <property type="match status" value="1"/>
</dbReference>
<comment type="caution">
    <text evidence="3">The sequence shown here is derived from an EMBL/GenBank/DDBJ whole genome shotgun (WGS) entry which is preliminary data.</text>
</comment>
<keyword evidence="4" id="KW-1185">Reference proteome</keyword>
<proteinExistence type="predicted"/>